<dbReference type="RefSeq" id="WP_093986089.1">
    <property type="nucleotide sequence ID" value="NZ_BMDE01000009.1"/>
</dbReference>
<reference evidence="3" key="2">
    <citation type="submission" date="2017-12" db="EMBL/GenBank/DDBJ databases">
        <authorList>
            <person name="Hurst M.R.H."/>
        </authorList>
    </citation>
    <scope>NUCLEOTIDE SEQUENCE [LARGE SCALE GENOMIC DNA]</scope>
    <source>
        <strain evidence="3">ZYSR67-Z</strain>
    </source>
</reference>
<gene>
    <name evidence="3" type="ORF">CW360_12355</name>
    <name evidence="2" type="ORF">GCM10007363_26950</name>
</gene>
<name>A0A2I0CN82_9PSED</name>
<dbReference type="AlphaFoldDB" id="A0A2I0CN82"/>
<keyword evidence="5" id="KW-1185">Reference proteome</keyword>
<evidence type="ECO:0000313" key="5">
    <source>
        <dbReference type="Proteomes" id="UP000655550"/>
    </source>
</evidence>
<comment type="caution">
    <text evidence="3">The sequence shown here is derived from an EMBL/GenBank/DDBJ whole genome shotgun (WGS) entry which is preliminary data.</text>
</comment>
<feature type="signal peptide" evidence="1">
    <location>
        <begin position="1"/>
        <end position="21"/>
    </location>
</feature>
<dbReference type="Proteomes" id="UP000242861">
    <property type="component" value="Unassembled WGS sequence"/>
</dbReference>
<evidence type="ECO:0008006" key="6">
    <source>
        <dbReference type="Google" id="ProtNLM"/>
    </source>
</evidence>
<evidence type="ECO:0000313" key="2">
    <source>
        <dbReference type="EMBL" id="GGH96117.1"/>
    </source>
</evidence>
<organism evidence="3 4">
    <name type="scientific">Pseudomonas fluvialis</name>
    <dbReference type="NCBI Taxonomy" id="1793966"/>
    <lineage>
        <taxon>Bacteria</taxon>
        <taxon>Pseudomonadati</taxon>
        <taxon>Pseudomonadota</taxon>
        <taxon>Gammaproteobacteria</taxon>
        <taxon>Pseudomonadales</taxon>
        <taxon>Pseudomonadaceae</taxon>
        <taxon>Pseudomonas</taxon>
    </lineage>
</organism>
<accession>A0A2I0CN82</accession>
<proteinExistence type="predicted"/>
<feature type="chain" id="PRO_5014190191" description="Proteobacterial sortase system OmpA family protein" evidence="1">
    <location>
        <begin position="22"/>
        <end position="124"/>
    </location>
</feature>
<reference evidence="2" key="5">
    <citation type="submission" date="2024-05" db="EMBL/GenBank/DDBJ databases">
        <authorList>
            <person name="Sun Q."/>
            <person name="Sedlacek I."/>
        </authorList>
    </citation>
    <scope>NUCLEOTIDE SEQUENCE</scope>
    <source>
        <strain evidence="2">CCM 8778</strain>
    </source>
</reference>
<dbReference type="Proteomes" id="UP000655550">
    <property type="component" value="Unassembled WGS sequence"/>
</dbReference>
<evidence type="ECO:0000256" key="1">
    <source>
        <dbReference type="SAM" id="SignalP"/>
    </source>
</evidence>
<keyword evidence="1" id="KW-0732">Signal</keyword>
<sequence length="124" mass="12037">MKAIRTLVLTITLAGSGALQADQIVAEVPDNTGGAVAGSLTGLLLGGAAGGPIGALVGAGAGFFAGGSVQQSAGLSGNGYLVQGDDGAQYQVRSPAAEFSVGQQVERDGIRVRAVEGAVLADGR</sequence>
<dbReference type="EMBL" id="BMDE01000009">
    <property type="protein sequence ID" value="GGH96117.1"/>
    <property type="molecule type" value="Genomic_DNA"/>
</dbReference>
<evidence type="ECO:0000313" key="3">
    <source>
        <dbReference type="EMBL" id="PKF70595.1"/>
    </source>
</evidence>
<dbReference type="EMBL" id="PIYS01000023">
    <property type="protein sequence ID" value="PKF70595.1"/>
    <property type="molecule type" value="Genomic_DNA"/>
</dbReference>
<reference evidence="4" key="3">
    <citation type="submission" date="2017-12" db="EMBL/GenBank/DDBJ databases">
        <authorList>
            <person name="Yu X.-Y."/>
        </authorList>
    </citation>
    <scope>NUCLEOTIDE SEQUENCE [LARGE SCALE GENOMIC DNA]</scope>
    <source>
        <strain evidence="4">ZYSR67-Z</strain>
    </source>
</reference>
<reference evidence="5" key="4">
    <citation type="journal article" date="2019" name="Int. J. Syst. Evol. Microbiol.">
        <title>The Global Catalogue of Microorganisms (GCM) 10K type strain sequencing project: providing services to taxonomists for standard genome sequencing and annotation.</title>
        <authorList>
            <consortium name="The Broad Institute Genomics Platform"/>
            <consortium name="The Broad Institute Genome Sequencing Center for Infectious Disease"/>
            <person name="Wu L."/>
            <person name="Ma J."/>
        </authorList>
    </citation>
    <scope>NUCLEOTIDE SEQUENCE [LARGE SCALE GENOMIC DNA]</scope>
    <source>
        <strain evidence="5">CCM 8778</strain>
    </source>
</reference>
<protein>
    <recommendedName>
        <fullName evidence="6">Proteobacterial sortase system OmpA family protein</fullName>
    </recommendedName>
</protein>
<reference evidence="2" key="1">
    <citation type="journal article" date="2014" name="Int. J. Syst. Evol. Microbiol.">
        <title>Complete genome of a new Firmicutes species belonging to the dominant human colonic microbiota ('Ruminococcus bicirculans') reveals two chromosomes and a selective capacity to utilize plant glucans.</title>
        <authorList>
            <consortium name="NISC Comparative Sequencing Program"/>
            <person name="Wegmann U."/>
            <person name="Louis P."/>
            <person name="Goesmann A."/>
            <person name="Henrissat B."/>
            <person name="Duncan S.H."/>
            <person name="Flint H.J."/>
        </authorList>
    </citation>
    <scope>NUCLEOTIDE SEQUENCE</scope>
    <source>
        <strain evidence="2">CCM 8778</strain>
    </source>
</reference>
<evidence type="ECO:0000313" key="4">
    <source>
        <dbReference type="Proteomes" id="UP000242861"/>
    </source>
</evidence>